<dbReference type="Proteomes" id="UP000297245">
    <property type="component" value="Unassembled WGS sequence"/>
</dbReference>
<feature type="compositionally biased region" description="Polar residues" evidence="1">
    <location>
        <begin position="18"/>
        <end position="35"/>
    </location>
</feature>
<dbReference type="AlphaFoldDB" id="A0A4S8MJJ7"/>
<protein>
    <submittedName>
        <fullName evidence="2">Uncharacterized protein</fullName>
    </submittedName>
</protein>
<evidence type="ECO:0000313" key="2">
    <source>
        <dbReference type="EMBL" id="THV02364.1"/>
    </source>
</evidence>
<dbReference type="OrthoDB" id="10657817at2759"/>
<feature type="region of interest" description="Disordered" evidence="1">
    <location>
        <begin position="309"/>
        <end position="380"/>
    </location>
</feature>
<feature type="region of interest" description="Disordered" evidence="1">
    <location>
        <begin position="1"/>
        <end position="232"/>
    </location>
</feature>
<proteinExistence type="predicted"/>
<evidence type="ECO:0000313" key="3">
    <source>
        <dbReference type="Proteomes" id="UP000297245"/>
    </source>
</evidence>
<organism evidence="2 3">
    <name type="scientific">Dendrothele bispora (strain CBS 962.96)</name>
    <dbReference type="NCBI Taxonomy" id="1314807"/>
    <lineage>
        <taxon>Eukaryota</taxon>
        <taxon>Fungi</taxon>
        <taxon>Dikarya</taxon>
        <taxon>Basidiomycota</taxon>
        <taxon>Agaricomycotina</taxon>
        <taxon>Agaricomycetes</taxon>
        <taxon>Agaricomycetidae</taxon>
        <taxon>Agaricales</taxon>
        <taxon>Agaricales incertae sedis</taxon>
        <taxon>Dendrothele</taxon>
    </lineage>
</organism>
<evidence type="ECO:0000256" key="1">
    <source>
        <dbReference type="SAM" id="MobiDB-lite"/>
    </source>
</evidence>
<keyword evidence="3" id="KW-1185">Reference proteome</keyword>
<gene>
    <name evidence="2" type="ORF">K435DRAFT_351527</name>
</gene>
<name>A0A4S8MJJ7_DENBC</name>
<dbReference type="EMBL" id="ML179077">
    <property type="protein sequence ID" value="THV02364.1"/>
    <property type="molecule type" value="Genomic_DNA"/>
</dbReference>
<sequence length="431" mass="47942">MRHAAIYGIPWPRRTPLPGTTSNFLPTPKESTPVESSRRVTHKVLPDLDRKLAAAASSKKKRRGSEEDVEVEKPTKKTKTTPSQSSGKGKERQDEEEDVKRKRGRPRLSSPLKKPEPVVKTEEDENPTLHSKSFKSQSRHMNGRFGASTAQHSPSASPDRAQRALEREKQKEKMEKEQEERNKRRSDEDEDDENDEPEPKRARYDDGQPPLRRVFPRPASIRGGNLFGRPNPLSFATRAWSGLVISDDGSSEDEKGPQTPEDSATPPAINIESAEEVPAVVITTAGITPSLTFKPSPFTFARRRWSSLCTSPTDDDQSEASLSFSQSVREDESLSSKSLSSGSWVLQNDMYSSEEEDVRREFPPKLHFPPSNVSSPLSTADDLDDVACDVQPKYPLSAPSFRKSASFFSHTSSLPPNFIDAGWDQSNSLAA</sequence>
<reference evidence="2 3" key="1">
    <citation type="journal article" date="2019" name="Nat. Ecol. Evol.">
        <title>Megaphylogeny resolves global patterns of mushroom evolution.</title>
        <authorList>
            <person name="Varga T."/>
            <person name="Krizsan K."/>
            <person name="Foldi C."/>
            <person name="Dima B."/>
            <person name="Sanchez-Garcia M."/>
            <person name="Sanchez-Ramirez S."/>
            <person name="Szollosi G.J."/>
            <person name="Szarkandi J.G."/>
            <person name="Papp V."/>
            <person name="Albert L."/>
            <person name="Andreopoulos W."/>
            <person name="Angelini C."/>
            <person name="Antonin V."/>
            <person name="Barry K.W."/>
            <person name="Bougher N.L."/>
            <person name="Buchanan P."/>
            <person name="Buyck B."/>
            <person name="Bense V."/>
            <person name="Catcheside P."/>
            <person name="Chovatia M."/>
            <person name="Cooper J."/>
            <person name="Damon W."/>
            <person name="Desjardin D."/>
            <person name="Finy P."/>
            <person name="Geml J."/>
            <person name="Haridas S."/>
            <person name="Hughes K."/>
            <person name="Justo A."/>
            <person name="Karasinski D."/>
            <person name="Kautmanova I."/>
            <person name="Kiss B."/>
            <person name="Kocsube S."/>
            <person name="Kotiranta H."/>
            <person name="LaButti K.M."/>
            <person name="Lechner B.E."/>
            <person name="Liimatainen K."/>
            <person name="Lipzen A."/>
            <person name="Lukacs Z."/>
            <person name="Mihaltcheva S."/>
            <person name="Morgado L.N."/>
            <person name="Niskanen T."/>
            <person name="Noordeloos M.E."/>
            <person name="Ohm R.A."/>
            <person name="Ortiz-Santana B."/>
            <person name="Ovrebo C."/>
            <person name="Racz N."/>
            <person name="Riley R."/>
            <person name="Savchenko A."/>
            <person name="Shiryaev A."/>
            <person name="Soop K."/>
            <person name="Spirin V."/>
            <person name="Szebenyi C."/>
            <person name="Tomsovsky M."/>
            <person name="Tulloss R.E."/>
            <person name="Uehling J."/>
            <person name="Grigoriev I.V."/>
            <person name="Vagvolgyi C."/>
            <person name="Papp T."/>
            <person name="Martin F.M."/>
            <person name="Miettinen O."/>
            <person name="Hibbett D.S."/>
            <person name="Nagy L.G."/>
        </authorList>
    </citation>
    <scope>NUCLEOTIDE SEQUENCE [LARGE SCALE GENOMIC DNA]</scope>
    <source>
        <strain evidence="2 3">CBS 962.96</strain>
    </source>
</reference>
<feature type="region of interest" description="Disordered" evidence="1">
    <location>
        <begin position="244"/>
        <end position="274"/>
    </location>
</feature>
<feature type="compositionally biased region" description="Basic and acidic residues" evidence="1">
    <location>
        <begin position="160"/>
        <end position="187"/>
    </location>
</feature>
<feature type="compositionally biased region" description="Basic and acidic residues" evidence="1">
    <location>
        <begin position="197"/>
        <end position="206"/>
    </location>
</feature>
<accession>A0A4S8MJJ7</accession>